<keyword evidence="4" id="KW-1185">Reference proteome</keyword>
<dbReference type="InterPro" id="IPR022986">
    <property type="entry name" value="UPF0237_ACT"/>
</dbReference>
<dbReference type="PANTHER" id="PTHR34875:SF6">
    <property type="entry name" value="UPF0237 PROTEIN MJ1558"/>
    <property type="match status" value="1"/>
</dbReference>
<dbReference type="PANTHER" id="PTHR34875">
    <property type="entry name" value="UPF0237 PROTEIN MJ1558"/>
    <property type="match status" value="1"/>
</dbReference>
<dbReference type="STRING" id="573413.Spirs_1179"/>
<dbReference type="FunFam" id="3.30.70.260:FF:000032">
    <property type="entry name" value="UPF0237 protein SP_0238"/>
    <property type="match status" value="1"/>
</dbReference>
<dbReference type="EMBL" id="CP002116">
    <property type="protein sequence ID" value="ADK80308.1"/>
    <property type="molecule type" value="Genomic_DNA"/>
</dbReference>
<dbReference type="KEGG" id="ssm:Spirs_1179"/>
<accession>E1R2M6</accession>
<dbReference type="AlphaFoldDB" id="E1R2M6"/>
<dbReference type="Pfam" id="PF13740">
    <property type="entry name" value="ACT_6"/>
    <property type="match status" value="1"/>
</dbReference>
<sequence>MYNSRMKAIITVVGEDKVGIIAGVSGALAQRKVNILDITQTILQNYFTMMMLVELSEMELSLEKLKTALEEIGKQLGVSIRIQHEEIFRTMHRV</sequence>
<dbReference type="PROSITE" id="PS51671">
    <property type="entry name" value="ACT"/>
    <property type="match status" value="1"/>
</dbReference>
<dbReference type="Gene3D" id="3.30.70.260">
    <property type="match status" value="1"/>
</dbReference>
<evidence type="ECO:0000256" key="1">
    <source>
        <dbReference type="HAMAP-Rule" id="MF_01054"/>
    </source>
</evidence>
<dbReference type="SUPFAM" id="SSF55021">
    <property type="entry name" value="ACT-like"/>
    <property type="match status" value="1"/>
</dbReference>
<dbReference type="InterPro" id="IPR050990">
    <property type="entry name" value="UPF0237/GcvR_regulator"/>
</dbReference>
<evidence type="ECO:0000313" key="4">
    <source>
        <dbReference type="Proteomes" id="UP000002318"/>
    </source>
</evidence>
<dbReference type="eggNOG" id="COG3830">
    <property type="taxonomic scope" value="Bacteria"/>
</dbReference>
<dbReference type="Proteomes" id="UP000002318">
    <property type="component" value="Chromosome"/>
</dbReference>
<dbReference type="CDD" id="cd04872">
    <property type="entry name" value="ACT_1ZPV"/>
    <property type="match status" value="1"/>
</dbReference>
<evidence type="ECO:0000259" key="2">
    <source>
        <dbReference type="PROSITE" id="PS51671"/>
    </source>
</evidence>
<reference evidence="3 4" key="1">
    <citation type="journal article" date="2010" name="Stand. Genomic Sci.">
        <title>Complete genome sequence of Spirochaeta smaragdinae type strain (SEBR 4228).</title>
        <authorList>
            <person name="Mavromatis K."/>
            <person name="Yasawong M."/>
            <person name="Chertkov O."/>
            <person name="Lapidus A."/>
            <person name="Lucas S."/>
            <person name="Nolan M."/>
            <person name="Del Rio T.G."/>
            <person name="Tice H."/>
            <person name="Cheng J.F."/>
            <person name="Pitluck S."/>
            <person name="Liolios K."/>
            <person name="Ivanova N."/>
            <person name="Tapia R."/>
            <person name="Han C."/>
            <person name="Bruce D."/>
            <person name="Goodwin L."/>
            <person name="Pati A."/>
            <person name="Chen A."/>
            <person name="Palaniappan K."/>
            <person name="Land M."/>
            <person name="Hauser L."/>
            <person name="Chang Y.J."/>
            <person name="Jeffries C.D."/>
            <person name="Detter J.C."/>
            <person name="Rohde M."/>
            <person name="Brambilla E."/>
            <person name="Spring S."/>
            <person name="Goker M."/>
            <person name="Sikorski J."/>
            <person name="Woyke T."/>
            <person name="Bristow J."/>
            <person name="Eisen J.A."/>
            <person name="Markowitz V."/>
            <person name="Hugenholtz P."/>
            <person name="Klenk H.P."/>
            <person name="Kyrpides N.C."/>
        </authorList>
    </citation>
    <scope>NUCLEOTIDE SEQUENCE [LARGE SCALE GENOMIC DNA]</scope>
    <source>
        <strain evidence="4">DSM 11293 / JCM 15392 / SEBR 4228</strain>
    </source>
</reference>
<gene>
    <name evidence="3" type="ordered locus">Spirs_1179</name>
</gene>
<dbReference type="InterPro" id="IPR002912">
    <property type="entry name" value="ACT_dom"/>
</dbReference>
<dbReference type="InterPro" id="IPR045865">
    <property type="entry name" value="ACT-like_dom_sf"/>
</dbReference>
<dbReference type="NCBIfam" id="NF001220">
    <property type="entry name" value="PRK00194.1"/>
    <property type="match status" value="1"/>
</dbReference>
<protein>
    <recommendedName>
        <fullName evidence="1">UPF0237 protein Spirs_1179</fullName>
    </recommendedName>
</protein>
<comment type="similarity">
    <text evidence="1">Belongs to the UPF0237 family.</text>
</comment>
<dbReference type="HOGENOM" id="CLU_155669_0_1_12"/>
<feature type="domain" description="ACT" evidence="2">
    <location>
        <begin position="9"/>
        <end position="83"/>
    </location>
</feature>
<evidence type="ECO:0000313" key="3">
    <source>
        <dbReference type="EMBL" id="ADK80308.1"/>
    </source>
</evidence>
<organism evidence="3 4">
    <name type="scientific">Sediminispirochaeta smaragdinae (strain DSM 11293 / JCM 15392 / SEBR 4228)</name>
    <name type="common">Spirochaeta smaragdinae</name>
    <dbReference type="NCBI Taxonomy" id="573413"/>
    <lineage>
        <taxon>Bacteria</taxon>
        <taxon>Pseudomonadati</taxon>
        <taxon>Spirochaetota</taxon>
        <taxon>Spirochaetia</taxon>
        <taxon>Spirochaetales</taxon>
        <taxon>Spirochaetaceae</taxon>
        <taxon>Sediminispirochaeta</taxon>
    </lineage>
</organism>
<dbReference type="HAMAP" id="MF_01054">
    <property type="entry name" value="UPF0237"/>
    <property type="match status" value="1"/>
</dbReference>
<name>E1R2M6_SEDSS</name>
<proteinExistence type="inferred from homology"/>